<protein>
    <recommendedName>
        <fullName evidence="4">HTH CENPB-type domain-containing protein</fullName>
    </recommendedName>
</protein>
<sequence>MDNLSEEKKVSILVALTQGKSTRKTTKECGVKRKAVDEIRELIQKTASLYGLRKETVLARFDPDEESDEEPDEEPHEEPPVSPPANGNTGRLTAVQRSDLAAWILQPGNYPTHVQIRKRVEGILRAQGDHARLGKKWVGRFLRRETEAGERVAQSVARDRKLRRQV</sequence>
<comment type="caution">
    <text evidence="2">The sequence shown here is derived from an EMBL/GenBank/DDBJ whole genome shotgun (WGS) entry which is preliminary data.</text>
</comment>
<feature type="region of interest" description="Disordered" evidence="1">
    <location>
        <begin position="59"/>
        <end position="93"/>
    </location>
</feature>
<evidence type="ECO:0000313" key="2">
    <source>
        <dbReference type="EMBL" id="KAK4193926.1"/>
    </source>
</evidence>
<accession>A0AAN7AM90</accession>
<evidence type="ECO:0000313" key="3">
    <source>
        <dbReference type="Proteomes" id="UP001302126"/>
    </source>
</evidence>
<dbReference type="AlphaFoldDB" id="A0AAN7AM90"/>
<dbReference type="EMBL" id="MU864350">
    <property type="protein sequence ID" value="KAK4193926.1"/>
    <property type="molecule type" value="Genomic_DNA"/>
</dbReference>
<feature type="compositionally biased region" description="Acidic residues" evidence="1">
    <location>
        <begin position="63"/>
        <end position="76"/>
    </location>
</feature>
<reference evidence="2" key="1">
    <citation type="journal article" date="2023" name="Mol. Phylogenet. Evol.">
        <title>Genome-scale phylogeny and comparative genomics of the fungal order Sordariales.</title>
        <authorList>
            <person name="Hensen N."/>
            <person name="Bonometti L."/>
            <person name="Westerberg I."/>
            <person name="Brannstrom I.O."/>
            <person name="Guillou S."/>
            <person name="Cros-Aarteil S."/>
            <person name="Calhoun S."/>
            <person name="Haridas S."/>
            <person name="Kuo A."/>
            <person name="Mondo S."/>
            <person name="Pangilinan J."/>
            <person name="Riley R."/>
            <person name="LaButti K."/>
            <person name="Andreopoulos B."/>
            <person name="Lipzen A."/>
            <person name="Chen C."/>
            <person name="Yan M."/>
            <person name="Daum C."/>
            <person name="Ng V."/>
            <person name="Clum A."/>
            <person name="Steindorff A."/>
            <person name="Ohm R.A."/>
            <person name="Martin F."/>
            <person name="Silar P."/>
            <person name="Natvig D.O."/>
            <person name="Lalanne C."/>
            <person name="Gautier V."/>
            <person name="Ament-Velasquez S.L."/>
            <person name="Kruys A."/>
            <person name="Hutchinson M.I."/>
            <person name="Powell A.J."/>
            <person name="Barry K."/>
            <person name="Miller A.N."/>
            <person name="Grigoriev I.V."/>
            <person name="Debuchy R."/>
            <person name="Gladieux P."/>
            <person name="Hiltunen Thoren M."/>
            <person name="Johannesson H."/>
        </authorList>
    </citation>
    <scope>NUCLEOTIDE SEQUENCE</scope>
    <source>
        <strain evidence="2">PSN309</strain>
    </source>
</reference>
<proteinExistence type="predicted"/>
<name>A0AAN7AM90_9PEZI</name>
<gene>
    <name evidence="2" type="ORF">QBC35DRAFT_458187</name>
</gene>
<organism evidence="2 3">
    <name type="scientific">Podospora australis</name>
    <dbReference type="NCBI Taxonomy" id="1536484"/>
    <lineage>
        <taxon>Eukaryota</taxon>
        <taxon>Fungi</taxon>
        <taxon>Dikarya</taxon>
        <taxon>Ascomycota</taxon>
        <taxon>Pezizomycotina</taxon>
        <taxon>Sordariomycetes</taxon>
        <taxon>Sordariomycetidae</taxon>
        <taxon>Sordariales</taxon>
        <taxon>Podosporaceae</taxon>
        <taxon>Podospora</taxon>
    </lineage>
</organism>
<evidence type="ECO:0008006" key="4">
    <source>
        <dbReference type="Google" id="ProtNLM"/>
    </source>
</evidence>
<keyword evidence="3" id="KW-1185">Reference proteome</keyword>
<evidence type="ECO:0000256" key="1">
    <source>
        <dbReference type="SAM" id="MobiDB-lite"/>
    </source>
</evidence>
<reference evidence="2" key="2">
    <citation type="submission" date="2023-05" db="EMBL/GenBank/DDBJ databases">
        <authorList>
            <consortium name="Lawrence Berkeley National Laboratory"/>
            <person name="Steindorff A."/>
            <person name="Hensen N."/>
            <person name="Bonometti L."/>
            <person name="Westerberg I."/>
            <person name="Brannstrom I.O."/>
            <person name="Guillou S."/>
            <person name="Cros-Aarteil S."/>
            <person name="Calhoun S."/>
            <person name="Haridas S."/>
            <person name="Kuo A."/>
            <person name="Mondo S."/>
            <person name="Pangilinan J."/>
            <person name="Riley R."/>
            <person name="Labutti K."/>
            <person name="Andreopoulos B."/>
            <person name="Lipzen A."/>
            <person name="Chen C."/>
            <person name="Yanf M."/>
            <person name="Daum C."/>
            <person name="Ng V."/>
            <person name="Clum A."/>
            <person name="Ohm R."/>
            <person name="Martin F."/>
            <person name="Silar P."/>
            <person name="Natvig D."/>
            <person name="Lalanne C."/>
            <person name="Gautier V."/>
            <person name="Ament-Velasquez S.L."/>
            <person name="Kruys A."/>
            <person name="Hutchinson M.I."/>
            <person name="Powell A.J."/>
            <person name="Barry K."/>
            <person name="Miller A.N."/>
            <person name="Grigoriev I.V."/>
            <person name="Debuchy R."/>
            <person name="Gladieux P."/>
            <person name="Thoren M.H."/>
            <person name="Johannesson H."/>
        </authorList>
    </citation>
    <scope>NUCLEOTIDE SEQUENCE</scope>
    <source>
        <strain evidence="2">PSN309</strain>
    </source>
</reference>
<dbReference type="Proteomes" id="UP001302126">
    <property type="component" value="Unassembled WGS sequence"/>
</dbReference>